<keyword evidence="11" id="KW-1185">Reference proteome</keyword>
<comment type="subcellular location">
    <subcellularLocation>
        <location evidence="1">Endoplasmic reticulum membrane</location>
        <topology evidence="1">Multi-pass membrane protein</topology>
    </subcellularLocation>
</comment>
<evidence type="ECO:0000256" key="3">
    <source>
        <dbReference type="ARBA" id="ARBA00020827"/>
    </source>
</evidence>
<organism evidence="11 12">
    <name type="scientific">Ditylenchus dipsaci</name>
    <dbReference type="NCBI Taxonomy" id="166011"/>
    <lineage>
        <taxon>Eukaryota</taxon>
        <taxon>Metazoa</taxon>
        <taxon>Ecdysozoa</taxon>
        <taxon>Nematoda</taxon>
        <taxon>Chromadorea</taxon>
        <taxon>Rhabditida</taxon>
        <taxon>Tylenchina</taxon>
        <taxon>Tylenchomorpha</taxon>
        <taxon>Sphaerularioidea</taxon>
        <taxon>Anguinidae</taxon>
        <taxon>Anguininae</taxon>
        <taxon>Ditylenchus</taxon>
    </lineage>
</organism>
<evidence type="ECO:0000256" key="10">
    <source>
        <dbReference type="SAM" id="Phobius"/>
    </source>
</evidence>
<feature type="compositionally biased region" description="Low complexity" evidence="9">
    <location>
        <begin position="31"/>
        <end position="41"/>
    </location>
</feature>
<name>A0A915EAF7_9BILA</name>
<sequence length="143" mass="15535">MSAKKSPAASMSNKESEPSSSPTQTTVSRKTSAANPTAAPAPSTVVYNESAMRNNFTVLEFCRTCQAAASGIASGILGVSAINGFVLYFVGVVIQALCWEFKSGFQWDKFFTSRSLCLNHSLMGGLFTYILFWVFIYGMVHVY</sequence>
<feature type="transmembrane region" description="Helical" evidence="10">
    <location>
        <begin position="76"/>
        <end position="99"/>
    </location>
</feature>
<dbReference type="PANTHER" id="PTHR20994">
    <property type="entry name" value="ER MEMBRANE PROTEIN COMPLEX SUBUNIT 6"/>
    <property type="match status" value="1"/>
</dbReference>
<keyword evidence="6 10" id="KW-1133">Transmembrane helix</keyword>
<dbReference type="InterPro" id="IPR008504">
    <property type="entry name" value="Emc6"/>
</dbReference>
<feature type="region of interest" description="Disordered" evidence="9">
    <location>
        <begin position="1"/>
        <end position="41"/>
    </location>
</feature>
<evidence type="ECO:0000256" key="2">
    <source>
        <dbReference type="ARBA" id="ARBA00009436"/>
    </source>
</evidence>
<evidence type="ECO:0000256" key="6">
    <source>
        <dbReference type="ARBA" id="ARBA00022989"/>
    </source>
</evidence>
<dbReference type="Pfam" id="PF07019">
    <property type="entry name" value="EMC6"/>
    <property type="match status" value="1"/>
</dbReference>
<keyword evidence="5" id="KW-0256">Endoplasmic reticulum</keyword>
<evidence type="ECO:0000256" key="1">
    <source>
        <dbReference type="ARBA" id="ARBA00004477"/>
    </source>
</evidence>
<dbReference type="PANTHER" id="PTHR20994:SF0">
    <property type="entry name" value="ER MEMBRANE PROTEIN COMPLEX SUBUNIT 6"/>
    <property type="match status" value="1"/>
</dbReference>
<evidence type="ECO:0000256" key="8">
    <source>
        <dbReference type="ARBA" id="ARBA00031072"/>
    </source>
</evidence>
<evidence type="ECO:0000256" key="4">
    <source>
        <dbReference type="ARBA" id="ARBA00022692"/>
    </source>
</evidence>
<dbReference type="AlphaFoldDB" id="A0A915EAF7"/>
<evidence type="ECO:0000256" key="9">
    <source>
        <dbReference type="SAM" id="MobiDB-lite"/>
    </source>
</evidence>
<dbReference type="Proteomes" id="UP000887574">
    <property type="component" value="Unplaced"/>
</dbReference>
<dbReference type="GO" id="GO:0034975">
    <property type="term" value="P:protein folding in endoplasmic reticulum"/>
    <property type="evidence" value="ECO:0007669"/>
    <property type="project" value="TreeGrafter"/>
</dbReference>
<feature type="compositionally biased region" description="Low complexity" evidence="9">
    <location>
        <begin position="1"/>
        <end position="22"/>
    </location>
</feature>
<dbReference type="GO" id="GO:0000045">
    <property type="term" value="P:autophagosome assembly"/>
    <property type="evidence" value="ECO:0007669"/>
    <property type="project" value="TreeGrafter"/>
</dbReference>
<evidence type="ECO:0000256" key="7">
    <source>
        <dbReference type="ARBA" id="ARBA00023136"/>
    </source>
</evidence>
<evidence type="ECO:0000313" key="12">
    <source>
        <dbReference type="WBParaSite" id="jg4068"/>
    </source>
</evidence>
<evidence type="ECO:0000313" key="11">
    <source>
        <dbReference type="Proteomes" id="UP000887574"/>
    </source>
</evidence>
<keyword evidence="7 10" id="KW-0472">Membrane</keyword>
<protein>
    <recommendedName>
        <fullName evidence="3">ER membrane protein complex subunit 6</fullName>
    </recommendedName>
    <alternativeName>
        <fullName evidence="8">Transmembrane protein 93</fullName>
    </alternativeName>
</protein>
<dbReference type="WBParaSite" id="jg4068">
    <property type="protein sequence ID" value="jg4068"/>
    <property type="gene ID" value="jg4068"/>
</dbReference>
<proteinExistence type="inferred from homology"/>
<evidence type="ECO:0000256" key="5">
    <source>
        <dbReference type="ARBA" id="ARBA00022824"/>
    </source>
</evidence>
<dbReference type="InterPro" id="IPR029008">
    <property type="entry name" value="EMC6-like"/>
</dbReference>
<comment type="similarity">
    <text evidence="2">Belongs to the EMC6 family.</text>
</comment>
<accession>A0A915EAF7</accession>
<keyword evidence="4 10" id="KW-0812">Transmembrane</keyword>
<dbReference type="GO" id="GO:0072546">
    <property type="term" value="C:EMC complex"/>
    <property type="evidence" value="ECO:0007669"/>
    <property type="project" value="InterPro"/>
</dbReference>
<feature type="transmembrane region" description="Helical" evidence="10">
    <location>
        <begin position="120"/>
        <end position="140"/>
    </location>
</feature>
<reference evidence="12" key="1">
    <citation type="submission" date="2022-11" db="UniProtKB">
        <authorList>
            <consortium name="WormBaseParasite"/>
        </authorList>
    </citation>
    <scope>IDENTIFICATION</scope>
</reference>